<dbReference type="RefSeq" id="WP_072777589.1">
    <property type="nucleotide sequence ID" value="NZ_FQXC01000003.1"/>
</dbReference>
<evidence type="ECO:0000313" key="3">
    <source>
        <dbReference type="EMBL" id="SHH49420.1"/>
    </source>
</evidence>
<dbReference type="PANTHER" id="PTHR13774">
    <property type="entry name" value="PHENAZINE BIOSYNTHESIS PROTEIN"/>
    <property type="match status" value="1"/>
</dbReference>
<dbReference type="GO" id="GO:0005737">
    <property type="term" value="C:cytoplasm"/>
    <property type="evidence" value="ECO:0007669"/>
    <property type="project" value="TreeGrafter"/>
</dbReference>
<evidence type="ECO:0000256" key="1">
    <source>
        <dbReference type="ARBA" id="ARBA00008270"/>
    </source>
</evidence>
<evidence type="ECO:0000256" key="2">
    <source>
        <dbReference type="PIRSR" id="PIRSR016184-1"/>
    </source>
</evidence>
<organism evidence="3 4">
    <name type="scientific">Marivita hallyeonensis</name>
    <dbReference type="NCBI Taxonomy" id="996342"/>
    <lineage>
        <taxon>Bacteria</taxon>
        <taxon>Pseudomonadati</taxon>
        <taxon>Pseudomonadota</taxon>
        <taxon>Alphaproteobacteria</taxon>
        <taxon>Rhodobacterales</taxon>
        <taxon>Roseobacteraceae</taxon>
        <taxon>Marivita</taxon>
    </lineage>
</organism>
<dbReference type="PANTHER" id="PTHR13774:SF32">
    <property type="entry name" value="ANTISENSE-ENHANCING SEQUENCE 1"/>
    <property type="match status" value="1"/>
</dbReference>
<dbReference type="GO" id="GO:0016853">
    <property type="term" value="F:isomerase activity"/>
    <property type="evidence" value="ECO:0007669"/>
    <property type="project" value="TreeGrafter"/>
</dbReference>
<reference evidence="3 4" key="1">
    <citation type="submission" date="2016-11" db="EMBL/GenBank/DDBJ databases">
        <authorList>
            <person name="Jaros S."/>
            <person name="Januszkiewicz K."/>
            <person name="Wedrychowicz H."/>
        </authorList>
    </citation>
    <scope>NUCLEOTIDE SEQUENCE [LARGE SCALE GENOMIC DNA]</scope>
    <source>
        <strain evidence="3 4">DSM 29431</strain>
    </source>
</reference>
<dbReference type="OrthoDB" id="9788221at2"/>
<dbReference type="AlphaFoldDB" id="A0A1M5TFJ7"/>
<feature type="active site" evidence="2">
    <location>
        <position position="46"/>
    </location>
</feature>
<dbReference type="Gene3D" id="3.10.310.10">
    <property type="entry name" value="Diaminopimelate Epimerase, Chain A, domain 1"/>
    <property type="match status" value="2"/>
</dbReference>
<proteinExistence type="inferred from homology"/>
<dbReference type="PIRSF" id="PIRSF016184">
    <property type="entry name" value="PhzC_PhzF"/>
    <property type="match status" value="1"/>
</dbReference>
<dbReference type="InterPro" id="IPR003719">
    <property type="entry name" value="Phenazine_PhzF-like"/>
</dbReference>
<dbReference type="EMBL" id="FQXC01000003">
    <property type="protein sequence ID" value="SHH49420.1"/>
    <property type="molecule type" value="Genomic_DNA"/>
</dbReference>
<name>A0A1M5TFJ7_9RHOB</name>
<evidence type="ECO:0000313" key="4">
    <source>
        <dbReference type="Proteomes" id="UP000184221"/>
    </source>
</evidence>
<dbReference type="NCBIfam" id="TIGR00654">
    <property type="entry name" value="PhzF_family"/>
    <property type="match status" value="1"/>
</dbReference>
<comment type="similarity">
    <text evidence="1">Belongs to the PhzF family.</text>
</comment>
<dbReference type="STRING" id="996342.SAMN05443551_2211"/>
<protein>
    <submittedName>
        <fullName evidence="3">Phenazine biosynthesis protein PhzF family</fullName>
    </submittedName>
</protein>
<keyword evidence="4" id="KW-1185">Reference proteome</keyword>
<dbReference type="SUPFAM" id="SSF54506">
    <property type="entry name" value="Diaminopimelate epimerase-like"/>
    <property type="match status" value="1"/>
</dbReference>
<dbReference type="Pfam" id="PF02567">
    <property type="entry name" value="PhzC-PhzF"/>
    <property type="match status" value="1"/>
</dbReference>
<dbReference type="Proteomes" id="UP000184221">
    <property type="component" value="Unassembled WGS sequence"/>
</dbReference>
<accession>A0A1M5TFJ7</accession>
<sequence>MKRRFVQVDVFASEPTKGNGLAVVIDSEGLSTEHMQAFAAWTNLAETTFLLPPSSPAADYRVRIFTPAKEMPFAGHPTLGSCAAWRHVGGRPKSSGQVVQECEIGLVAIDLVGAVPAFVAPPTRVAPMPEDTQTELCEKLKIDASLVLRSARLENGPVWQLLELQTAADVLAVDANLIRWPEFSGVSLLGAYGDGQPCDFEIRNVSPSSGMSEDPITGSLNAAVAKWMQKEGRLKHDLTIAQGTAIGRTGRVYIRLGDRDRETVLIGGESQIVIEGSVFL</sequence>
<gene>
    <name evidence="3" type="ORF">SAMN05443551_2211</name>
</gene>